<proteinExistence type="predicted"/>
<accession>A0ABD5VDI9</accession>
<gene>
    <name evidence="1" type="ORF">ACFQGB_04070</name>
</gene>
<name>A0ABD5VDI9_9EURY</name>
<dbReference type="Proteomes" id="UP001596395">
    <property type="component" value="Unassembled WGS sequence"/>
</dbReference>
<dbReference type="Pfam" id="PF24377">
    <property type="entry name" value="DUF7533"/>
    <property type="match status" value="1"/>
</dbReference>
<protein>
    <recommendedName>
        <fullName evidence="3">Holin</fullName>
    </recommendedName>
</protein>
<evidence type="ECO:0008006" key="3">
    <source>
        <dbReference type="Google" id="ProtNLM"/>
    </source>
</evidence>
<sequence length="87" mass="8971">MPRSISEQFSLMVAVVIAAPIALAGVDMTLRGETTWGPALVGVSIMILLVEKYVTTPQDVPGLAVAKAVGFVAKDPEEDADASDGDG</sequence>
<dbReference type="AlphaFoldDB" id="A0ABD5VDI9"/>
<reference evidence="1 2" key="1">
    <citation type="journal article" date="2019" name="Int. J. Syst. Evol. Microbiol.">
        <title>The Global Catalogue of Microorganisms (GCM) 10K type strain sequencing project: providing services to taxonomists for standard genome sequencing and annotation.</title>
        <authorList>
            <consortium name="The Broad Institute Genomics Platform"/>
            <consortium name="The Broad Institute Genome Sequencing Center for Infectious Disease"/>
            <person name="Wu L."/>
            <person name="Ma J."/>
        </authorList>
    </citation>
    <scope>NUCLEOTIDE SEQUENCE [LARGE SCALE GENOMIC DNA]</scope>
    <source>
        <strain evidence="1 2">GX26</strain>
    </source>
</reference>
<keyword evidence="2" id="KW-1185">Reference proteome</keyword>
<organism evidence="1 2">
    <name type="scientific">Halorubellus litoreus</name>
    <dbReference type="NCBI Taxonomy" id="755308"/>
    <lineage>
        <taxon>Archaea</taxon>
        <taxon>Methanobacteriati</taxon>
        <taxon>Methanobacteriota</taxon>
        <taxon>Stenosarchaea group</taxon>
        <taxon>Halobacteria</taxon>
        <taxon>Halobacteriales</taxon>
        <taxon>Halorubellaceae</taxon>
        <taxon>Halorubellus</taxon>
    </lineage>
</organism>
<comment type="caution">
    <text evidence="1">The sequence shown here is derived from an EMBL/GenBank/DDBJ whole genome shotgun (WGS) entry which is preliminary data.</text>
</comment>
<evidence type="ECO:0000313" key="2">
    <source>
        <dbReference type="Proteomes" id="UP001596395"/>
    </source>
</evidence>
<dbReference type="EMBL" id="JBHSXN010000001">
    <property type="protein sequence ID" value="MFC6952031.1"/>
    <property type="molecule type" value="Genomic_DNA"/>
</dbReference>
<dbReference type="RefSeq" id="WP_336349029.1">
    <property type="nucleotide sequence ID" value="NZ_JAZAQL010000001.1"/>
</dbReference>
<dbReference type="InterPro" id="IPR055955">
    <property type="entry name" value="DUF7533"/>
</dbReference>
<evidence type="ECO:0000313" key="1">
    <source>
        <dbReference type="EMBL" id="MFC6952031.1"/>
    </source>
</evidence>